<dbReference type="AlphaFoldDB" id="A0A2G7TAX9"/>
<accession>A0A2G7TAX9</accession>
<comment type="caution">
    <text evidence="1">The sequence shown here is derived from an EMBL/GenBank/DDBJ whole genome shotgun (WGS) entry which is preliminary data.</text>
</comment>
<dbReference type="EMBL" id="PEKC01000023">
    <property type="protein sequence ID" value="PII36213.1"/>
    <property type="molecule type" value="Genomic_DNA"/>
</dbReference>
<protein>
    <submittedName>
        <fullName evidence="1">Uncharacterized protein</fullName>
    </submittedName>
</protein>
<sequence length="234" mass="24815">MVEAPCIEVAKPDILQEHEALARDVARRVHNLILPLADLLPRIPGHEAIDTADALLMDVNRTDGTWMGDGLRPAMGELLAMIADSLDVAKKALSAAETDGSDPINAAHCLLREALPLAVDLSGAFRSSRLAGDSSALRALRERKQAICAPARDPGPVSAQEETKEHQVLSAIALQASILLDVVDSAGRTANINEIRGVLDAARLLTATIGSLADGMTGENKRGDQYGWHNACPN</sequence>
<reference evidence="1" key="1">
    <citation type="submission" date="2017-10" db="EMBL/GenBank/DDBJ databases">
        <title>Chryseobacterium sp. B5 is a hydrocarbonoclastic and plant growth promoting bacterium.</title>
        <authorList>
            <person name="Thijs S."/>
            <person name="Gkorezis P."/>
            <person name="Van Hamme J."/>
        </authorList>
    </citation>
    <scope>NUCLEOTIDE SEQUENCE</scope>
    <source>
        <strain evidence="1">B5</strain>
    </source>
</reference>
<name>A0A2G7TAX9_9FLAO</name>
<evidence type="ECO:0000313" key="1">
    <source>
        <dbReference type="EMBL" id="PII36213.1"/>
    </source>
</evidence>
<gene>
    <name evidence="1" type="ORF">CTI11_08675</name>
</gene>
<proteinExistence type="predicted"/>
<organism evidence="1">
    <name type="scientific">Chryseobacterium sp. B5</name>
    <dbReference type="NCBI Taxonomy" id="2050562"/>
    <lineage>
        <taxon>Bacteria</taxon>
        <taxon>Pseudomonadati</taxon>
        <taxon>Bacteroidota</taxon>
        <taxon>Flavobacteriia</taxon>
        <taxon>Flavobacteriales</taxon>
        <taxon>Weeksellaceae</taxon>
        <taxon>Chryseobacterium group</taxon>
        <taxon>Chryseobacterium</taxon>
    </lineage>
</organism>